<evidence type="ECO:0000313" key="3">
    <source>
        <dbReference type="Proteomes" id="UP000245946"/>
    </source>
</evidence>
<organism evidence="2 3">
    <name type="scientific">Tilletiopsis washingtonensis</name>
    <dbReference type="NCBI Taxonomy" id="58919"/>
    <lineage>
        <taxon>Eukaryota</taxon>
        <taxon>Fungi</taxon>
        <taxon>Dikarya</taxon>
        <taxon>Basidiomycota</taxon>
        <taxon>Ustilaginomycotina</taxon>
        <taxon>Exobasidiomycetes</taxon>
        <taxon>Entylomatales</taxon>
        <taxon>Entylomatales incertae sedis</taxon>
        <taxon>Tilletiopsis</taxon>
    </lineage>
</organism>
<accession>A0A316ZDG5</accession>
<evidence type="ECO:0000313" key="2">
    <source>
        <dbReference type="EMBL" id="PWN98303.1"/>
    </source>
</evidence>
<dbReference type="Proteomes" id="UP000245946">
    <property type="component" value="Unassembled WGS sequence"/>
</dbReference>
<feature type="compositionally biased region" description="Low complexity" evidence="1">
    <location>
        <begin position="127"/>
        <end position="156"/>
    </location>
</feature>
<gene>
    <name evidence="2" type="ORF">FA09DRAFT_25092</name>
</gene>
<dbReference type="EMBL" id="KZ819292">
    <property type="protein sequence ID" value="PWN98303.1"/>
    <property type="molecule type" value="Genomic_DNA"/>
</dbReference>
<dbReference type="GeneID" id="37267246"/>
<feature type="region of interest" description="Disordered" evidence="1">
    <location>
        <begin position="345"/>
        <end position="412"/>
    </location>
</feature>
<dbReference type="RefSeq" id="XP_025598582.1">
    <property type="nucleotide sequence ID" value="XM_025739700.1"/>
</dbReference>
<sequence>MHGQRRSHATSRGTSCRRAAAAEPRCVCCCASQRRATSDAAACSRNGAASCLSERLGRGLCVHKAEVQESRRRERAAAGESKPAKGRAICLRCGTVLSGCGGEARALRPFAFPRAAAAAPPRAGALAAGQRRLASPSRPLPAPASCAHPSSPHRCSSPPPPPLPASSAHASVPRALVAVSPRSQLRSRATSSAAAAASTARKSNSGGRRSGPRRFSRALRSVARSSVPTIGIGASCPLLQQQPWTAPRRRASRSCRSRAFPAAAAAMRTPPPQRAAAAAAAAAVSAASARTSCTTAASTARSRRRRRLASRRRACCRGCAVPSCLLRHHQLQPAALRMSPVAARRCERQRTALPHRHRSSSSRRATSPSRATAAPGRTLRRRRRNGTTLRARPSRAAAPMTSTKAATSRTRKRRLRPLRRLSRPRLRRRWCARRHAEMHRSFPAARAIAAWARARCCWMARRHHLRTATTRRRGWATAARAQT</sequence>
<feature type="compositionally biased region" description="Low complexity" evidence="1">
    <location>
        <begin position="362"/>
        <end position="377"/>
    </location>
</feature>
<protein>
    <submittedName>
        <fullName evidence="2">Uncharacterized protein</fullName>
    </submittedName>
</protein>
<reference evidence="2 3" key="1">
    <citation type="journal article" date="2018" name="Mol. Biol. Evol.">
        <title>Broad Genomic Sampling Reveals a Smut Pathogenic Ancestry of the Fungal Clade Ustilaginomycotina.</title>
        <authorList>
            <person name="Kijpornyongpan T."/>
            <person name="Mondo S.J."/>
            <person name="Barry K."/>
            <person name="Sandor L."/>
            <person name="Lee J."/>
            <person name="Lipzen A."/>
            <person name="Pangilinan J."/>
            <person name="LaButti K."/>
            <person name="Hainaut M."/>
            <person name="Henrissat B."/>
            <person name="Grigoriev I.V."/>
            <person name="Spatafora J.W."/>
            <person name="Aime M.C."/>
        </authorList>
    </citation>
    <scope>NUCLEOTIDE SEQUENCE [LARGE SCALE GENOMIC DNA]</scope>
    <source>
        <strain evidence="2 3">MCA 4186</strain>
    </source>
</reference>
<feature type="compositionally biased region" description="Low complexity" evidence="1">
    <location>
        <begin position="186"/>
        <end position="207"/>
    </location>
</feature>
<feature type="region of interest" description="Disordered" evidence="1">
    <location>
        <begin position="127"/>
        <end position="222"/>
    </location>
</feature>
<evidence type="ECO:0000256" key="1">
    <source>
        <dbReference type="SAM" id="MobiDB-lite"/>
    </source>
</evidence>
<keyword evidence="3" id="KW-1185">Reference proteome</keyword>
<dbReference type="AlphaFoldDB" id="A0A316ZDG5"/>
<proteinExistence type="predicted"/>
<name>A0A316ZDG5_9BASI</name>